<dbReference type="eggNOG" id="COG0318">
    <property type="taxonomic scope" value="Bacteria"/>
</dbReference>
<accession>D1B840</accession>
<reference evidence="5" key="2">
    <citation type="submission" date="2009-11" db="EMBL/GenBank/DDBJ databases">
        <title>The complete genome of Thermanaerovibrio acidaminovorans DSM 6589.</title>
        <authorList>
            <consortium name="US DOE Joint Genome Institute (JGI-PGF)"/>
            <person name="Lucas S."/>
            <person name="Copeland A."/>
            <person name="Lapidus A."/>
            <person name="Glavina del Rio T."/>
            <person name="Dalin E."/>
            <person name="Tice H."/>
            <person name="Bruce D."/>
            <person name="Goodwin L."/>
            <person name="Pitluck S."/>
            <person name="Kyrpides N."/>
            <person name="Mavromatis K."/>
            <person name="Ivanova N."/>
            <person name="Mikhailova N.M."/>
            <person name="Chertkov O."/>
            <person name="Brettin T."/>
            <person name="Detter J.C."/>
            <person name="Han C."/>
            <person name="Larimer F."/>
            <person name="Land M."/>
            <person name="Hauser L."/>
            <person name="Markowitz V."/>
            <person name="Cheng J.-F."/>
            <person name="Hugenholtz P."/>
            <person name="Woyke T."/>
            <person name="Wu D."/>
            <person name="Schroeder M."/>
            <person name="Schneider S."/>
            <person name="Spring S."/>
            <person name="Klenk H.-P."/>
            <person name="Eisen J.A."/>
        </authorList>
    </citation>
    <scope>NUCLEOTIDE SEQUENCE</scope>
    <source>
        <strain evidence="5">DSM 6589</strain>
    </source>
</reference>
<dbReference type="InterPro" id="IPR025110">
    <property type="entry name" value="AMP-bd_C"/>
</dbReference>
<dbReference type="InterPro" id="IPR042099">
    <property type="entry name" value="ANL_N_sf"/>
</dbReference>
<dbReference type="EnsemblBacteria" id="ACZ18443">
    <property type="protein sequence ID" value="ACZ18443"/>
    <property type="gene ID" value="Taci_0204"/>
</dbReference>
<dbReference type="STRING" id="525903.Taci_0204"/>
<dbReference type="Gene3D" id="3.40.50.12780">
    <property type="entry name" value="N-terminal domain of ligase-like"/>
    <property type="match status" value="1"/>
</dbReference>
<keyword evidence="6" id="KW-1185">Reference proteome</keyword>
<dbReference type="Proteomes" id="UP000002030">
    <property type="component" value="Chromosome"/>
</dbReference>
<dbReference type="EMBL" id="CP001818">
    <property type="protein sequence ID" value="ACZ18443.1"/>
    <property type="molecule type" value="Genomic_DNA"/>
</dbReference>
<dbReference type="GO" id="GO:0031956">
    <property type="term" value="F:medium-chain fatty acid-CoA ligase activity"/>
    <property type="evidence" value="ECO:0007669"/>
    <property type="project" value="TreeGrafter"/>
</dbReference>
<evidence type="ECO:0000256" key="1">
    <source>
        <dbReference type="ARBA" id="ARBA00006432"/>
    </source>
</evidence>
<dbReference type="SUPFAM" id="SSF56801">
    <property type="entry name" value="Acetyl-CoA synthetase-like"/>
    <property type="match status" value="1"/>
</dbReference>
<evidence type="ECO:0000256" key="2">
    <source>
        <dbReference type="ARBA" id="ARBA00022598"/>
    </source>
</evidence>
<reference evidence="5" key="1">
    <citation type="journal article" date="2009" name="Stand. Genomic Sci.">
        <title>Complete genome sequence of Thermanaerovibrio acidaminovorans type strain (Su883).</title>
        <authorList>
            <person name="Chovatia M."/>
            <person name="Sikorski J."/>
            <person name="Schroder M."/>
            <person name="Lapidus A."/>
            <person name="Nolan M."/>
            <person name="Tice H."/>
            <person name="Glavina Del Rio T."/>
            <person name="Copeland A."/>
            <person name="Cheng J.F."/>
            <person name="Lucas S."/>
            <person name="Chen F."/>
            <person name="Bruce D."/>
            <person name="Goodwin L."/>
            <person name="Pitluck S."/>
            <person name="Ivanova N."/>
            <person name="Mavromatis K."/>
            <person name="Ovchinnikova G."/>
            <person name="Pati A."/>
            <person name="Chen A."/>
            <person name="Palaniappan K."/>
            <person name="Land M."/>
            <person name="Hauser L."/>
            <person name="Chang Y.J."/>
            <person name="Jeffries C.D."/>
            <person name="Chain P."/>
            <person name="Saunders E."/>
            <person name="Detter J.C."/>
            <person name="Brettin T."/>
            <person name="Rohde M."/>
            <person name="Goker M."/>
            <person name="Spring S."/>
            <person name="Bristow J."/>
            <person name="Markowitz V."/>
            <person name="Hugenholtz P."/>
            <person name="Kyrpides N.C."/>
            <person name="Klenk H.P."/>
            <person name="Eisen J.A."/>
        </authorList>
    </citation>
    <scope>NUCLEOTIDE SEQUENCE [LARGE SCALE GENOMIC DNA]</scope>
    <source>
        <strain evidence="5">DSM 6589</strain>
    </source>
</reference>
<dbReference type="OrthoDB" id="9778383at2"/>
<evidence type="ECO:0000259" key="3">
    <source>
        <dbReference type="Pfam" id="PF00501"/>
    </source>
</evidence>
<comment type="similarity">
    <text evidence="1">Belongs to the ATP-dependent AMP-binding enzyme family.</text>
</comment>
<proteinExistence type="inferred from homology"/>
<dbReference type="HOGENOM" id="CLU_000022_59_10_0"/>
<dbReference type="RefSeq" id="WP_012868959.1">
    <property type="nucleotide sequence ID" value="NC_013522.1"/>
</dbReference>
<protein>
    <submittedName>
        <fullName evidence="5">AMP-dependent synthetase and ligase</fullName>
    </submittedName>
</protein>
<dbReference type="Pfam" id="PF00501">
    <property type="entry name" value="AMP-binding"/>
    <property type="match status" value="1"/>
</dbReference>
<dbReference type="PANTHER" id="PTHR43201">
    <property type="entry name" value="ACYL-COA SYNTHETASE"/>
    <property type="match status" value="1"/>
</dbReference>
<organism evidence="5 6">
    <name type="scientific">Thermanaerovibrio acidaminovorans (strain ATCC 49978 / DSM 6589 / Su883)</name>
    <name type="common">Selenomonas acidaminovorans</name>
    <dbReference type="NCBI Taxonomy" id="525903"/>
    <lineage>
        <taxon>Bacteria</taxon>
        <taxon>Thermotogati</taxon>
        <taxon>Synergistota</taxon>
        <taxon>Synergistia</taxon>
        <taxon>Synergistales</taxon>
        <taxon>Synergistaceae</taxon>
        <taxon>Thermanaerovibrio</taxon>
    </lineage>
</organism>
<dbReference type="KEGG" id="tai:Taci_0204"/>
<dbReference type="PANTHER" id="PTHR43201:SF5">
    <property type="entry name" value="MEDIUM-CHAIN ACYL-COA LIGASE ACSF2, MITOCHONDRIAL"/>
    <property type="match status" value="1"/>
</dbReference>
<sequence>MDRLEKFLKGKLEESPGTNCYWWKGQWRTRRDLADLVVHSRRTLEESGFREGMRLGLMMPNCPMVLALSIAAWSLGGAVAPLNLRSGFEGLMRLISMLDLHGVAFMEDRPEIGEGLKQAGIPSSPCGLEGPLRPFTGRGASQLDLPDVAVIFSTSGTTGLPKAVPISHRNIMSNVTAVIDHVEFLRPGEVLLNALPNFHTLGYSVAGMLPLIGEISQAIIPSFIPPDQALAAINAAAVTGIIAVPTMISMLVGSVARGGERPRGVNFVISGGDKLNVEMDRRCGELLGAPILEGYGLTECSPVVAVNRSYDKRRLGTVGPIVKGYEWQIRDLNDNLLEDGSEGVLWVKGPSVTAGYFRDRENTQARFRDGWFNTGDVVRIDPDGYVTILDRATDIIIVGGFNVYPQEVELCLLEHPAVAAAVAVGERNSMTGEVVKAFVVLKEGASASPRDIIDFAKDKLPHFKVPRKVVILPELPISSTGKVSRRALREMDAQ</sequence>
<evidence type="ECO:0000259" key="4">
    <source>
        <dbReference type="Pfam" id="PF13193"/>
    </source>
</evidence>
<keyword evidence="2 5" id="KW-0436">Ligase</keyword>
<gene>
    <name evidence="5" type="ordered locus">Taci_0204</name>
</gene>
<dbReference type="AlphaFoldDB" id="D1B840"/>
<dbReference type="Gene3D" id="3.30.300.30">
    <property type="match status" value="1"/>
</dbReference>
<dbReference type="PATRIC" id="fig|525903.6.peg.208"/>
<evidence type="ECO:0000313" key="5">
    <source>
        <dbReference type="EMBL" id="ACZ18443.1"/>
    </source>
</evidence>
<dbReference type="Pfam" id="PF13193">
    <property type="entry name" value="AMP-binding_C"/>
    <property type="match status" value="1"/>
</dbReference>
<evidence type="ECO:0000313" key="6">
    <source>
        <dbReference type="Proteomes" id="UP000002030"/>
    </source>
</evidence>
<feature type="domain" description="AMP-binding enzyme C-terminal" evidence="4">
    <location>
        <begin position="407"/>
        <end position="482"/>
    </location>
</feature>
<feature type="domain" description="AMP-dependent synthetase/ligase" evidence="3">
    <location>
        <begin position="13"/>
        <end position="357"/>
    </location>
</feature>
<name>D1B840_THEAS</name>
<dbReference type="InterPro" id="IPR045851">
    <property type="entry name" value="AMP-bd_C_sf"/>
</dbReference>
<dbReference type="GO" id="GO:0006631">
    <property type="term" value="P:fatty acid metabolic process"/>
    <property type="evidence" value="ECO:0007669"/>
    <property type="project" value="TreeGrafter"/>
</dbReference>
<dbReference type="InterPro" id="IPR000873">
    <property type="entry name" value="AMP-dep_synth/lig_dom"/>
</dbReference>